<organism evidence="2 3">
    <name type="scientific">Pseudaquabacterium inlustre</name>
    <dbReference type="NCBI Taxonomy" id="2984192"/>
    <lineage>
        <taxon>Bacteria</taxon>
        <taxon>Pseudomonadati</taxon>
        <taxon>Pseudomonadota</taxon>
        <taxon>Betaproteobacteria</taxon>
        <taxon>Burkholderiales</taxon>
        <taxon>Sphaerotilaceae</taxon>
        <taxon>Pseudaquabacterium</taxon>
    </lineage>
</organism>
<proteinExistence type="predicted"/>
<dbReference type="Gene3D" id="3.30.160.670">
    <property type="match status" value="1"/>
</dbReference>
<dbReference type="PROSITE" id="PS51257">
    <property type="entry name" value="PROKAR_LIPOPROTEIN"/>
    <property type="match status" value="1"/>
</dbReference>
<evidence type="ECO:0000259" key="1">
    <source>
        <dbReference type="Pfam" id="PF13590"/>
    </source>
</evidence>
<dbReference type="Pfam" id="PF13590">
    <property type="entry name" value="DUF4136"/>
    <property type="match status" value="1"/>
</dbReference>
<dbReference type="EMBL" id="JBBUTH010000011">
    <property type="protein sequence ID" value="MEK8053525.1"/>
    <property type="molecule type" value="Genomic_DNA"/>
</dbReference>
<evidence type="ECO:0000313" key="3">
    <source>
        <dbReference type="Proteomes" id="UP001365405"/>
    </source>
</evidence>
<dbReference type="Proteomes" id="UP001365405">
    <property type="component" value="Unassembled WGS sequence"/>
</dbReference>
<feature type="domain" description="DUF4136" evidence="1">
    <location>
        <begin position="51"/>
        <end position="194"/>
    </location>
</feature>
<sequence>MQRRHLISLATLGALGGAGALLGGCATLQQLSVEVSSFGEWPAARDAGRRGSYAFERLPSQQQPPQADTQQKLEEAAAAALARAGFTPVAAGAEPDLIVQLGARVSRTDRSPWDDPLWWHGGFGPWRLHPWRGPYWALPPRYDNPRYDREVALLIRERASGKPLYEARASSEGWGSDARSLLGPLFAAALMDFPAAGPNPRTVRVNY</sequence>
<dbReference type="InterPro" id="IPR025411">
    <property type="entry name" value="DUF4136"/>
</dbReference>
<comment type="caution">
    <text evidence="2">The sequence shown here is derived from an EMBL/GenBank/DDBJ whole genome shotgun (WGS) entry which is preliminary data.</text>
</comment>
<gene>
    <name evidence="2" type="ORF">AACH10_24930</name>
</gene>
<name>A0ABU9CQT0_9BURK</name>
<protein>
    <submittedName>
        <fullName evidence="2">DUF4136 domain-containing protein</fullName>
    </submittedName>
</protein>
<reference evidence="2 3" key="1">
    <citation type="submission" date="2024-04" db="EMBL/GenBank/DDBJ databases">
        <title>Novel species of the genus Ideonella isolated from streams.</title>
        <authorList>
            <person name="Lu H."/>
        </authorList>
    </citation>
    <scope>NUCLEOTIDE SEQUENCE [LARGE SCALE GENOMIC DNA]</scope>
    <source>
        <strain evidence="2 3">DXS22W</strain>
    </source>
</reference>
<evidence type="ECO:0000313" key="2">
    <source>
        <dbReference type="EMBL" id="MEK8053525.1"/>
    </source>
</evidence>
<keyword evidence="3" id="KW-1185">Reference proteome</keyword>
<dbReference type="RefSeq" id="WP_341413250.1">
    <property type="nucleotide sequence ID" value="NZ_JBBUTH010000011.1"/>
</dbReference>
<accession>A0ABU9CQT0</accession>